<keyword evidence="4 11" id="KW-0479">Metal-binding</keyword>
<dbReference type="eggNOG" id="ENOG5032RSG">
    <property type="taxonomic scope" value="Bacteria"/>
</dbReference>
<dbReference type="GO" id="GO:0046872">
    <property type="term" value="F:metal ion binding"/>
    <property type="evidence" value="ECO:0007669"/>
    <property type="project" value="UniProtKB-KW"/>
</dbReference>
<evidence type="ECO:0000256" key="2">
    <source>
        <dbReference type="ARBA" id="ARBA00006597"/>
    </source>
</evidence>
<evidence type="ECO:0000256" key="8">
    <source>
        <dbReference type="ARBA" id="ARBA00023125"/>
    </source>
</evidence>
<evidence type="ECO:0000256" key="4">
    <source>
        <dbReference type="ARBA" id="ARBA00022723"/>
    </source>
</evidence>
<evidence type="ECO:0000256" key="1">
    <source>
        <dbReference type="ARBA" id="ARBA00004496"/>
    </source>
</evidence>
<accession>Q6A8A4</accession>
<keyword evidence="8 11" id="KW-0238">DNA-binding</keyword>
<dbReference type="GO" id="GO:0003677">
    <property type="term" value="F:DNA binding"/>
    <property type="evidence" value="ECO:0007669"/>
    <property type="project" value="UniProtKB-UniRule"/>
</dbReference>
<evidence type="ECO:0000256" key="9">
    <source>
        <dbReference type="ARBA" id="ARBA00023157"/>
    </source>
</evidence>
<keyword evidence="9 11" id="KW-1015">Disulfide bond</keyword>
<dbReference type="GO" id="GO:0051539">
    <property type="term" value="F:4 iron, 4 sulfur cluster binding"/>
    <property type="evidence" value="ECO:0007669"/>
    <property type="project" value="UniProtKB-UniRule"/>
</dbReference>
<feature type="domain" description="4Fe-4S Wbl-type" evidence="12">
    <location>
        <begin position="66"/>
        <end position="128"/>
    </location>
</feature>
<dbReference type="GO" id="GO:0035731">
    <property type="term" value="F:dinitrosyl-iron complex binding"/>
    <property type="evidence" value="ECO:0007669"/>
    <property type="project" value="UniProtKB-UniRule"/>
</dbReference>
<reference evidence="13 14" key="1">
    <citation type="journal article" date="2004" name="Science">
        <title>The complete genome sequence of Propionibacterium acnes, a commensal of human skin.</title>
        <authorList>
            <person name="Bruggemann H."/>
            <person name="Henne A."/>
            <person name="Hoster F."/>
            <person name="Liesegang H."/>
            <person name="Wiezer A."/>
            <person name="Strittmatter A."/>
            <person name="Hujer S."/>
            <person name="Durre P."/>
            <person name="Gottschalk G."/>
        </authorList>
    </citation>
    <scope>NUCLEOTIDE SEQUENCE [LARGE SCALE GENOMIC DNA]</scope>
    <source>
        <strain evidence="14">DSM 16379 / KPA171202</strain>
    </source>
</reference>
<keyword evidence="7 11" id="KW-0805">Transcription regulation</keyword>
<evidence type="ECO:0000313" key="14">
    <source>
        <dbReference type="Proteomes" id="UP000000603"/>
    </source>
</evidence>
<comment type="similarity">
    <text evidence="2 11">Belongs to the WhiB family.</text>
</comment>
<gene>
    <name evidence="11" type="primary">whiB</name>
    <name evidence="13" type="ordered locus">PPA1264</name>
</gene>
<dbReference type="HOGENOM" id="CLU_106245_4_3_11"/>
<dbReference type="PANTHER" id="PTHR38839:SF6">
    <property type="entry name" value="TRANSCRIPTIONAL REGULATOR WHIB1"/>
    <property type="match status" value="1"/>
</dbReference>
<dbReference type="GO" id="GO:0045892">
    <property type="term" value="P:negative regulation of DNA-templated transcription"/>
    <property type="evidence" value="ECO:0007669"/>
    <property type="project" value="TreeGrafter"/>
</dbReference>
<dbReference type="EMBL" id="AE017283">
    <property type="protein sequence ID" value="AAT83011.1"/>
    <property type="molecule type" value="Genomic_DNA"/>
</dbReference>
<comment type="subcellular location">
    <subcellularLocation>
        <location evidence="1 11">Cytoplasm</location>
    </subcellularLocation>
</comment>
<evidence type="ECO:0000259" key="12">
    <source>
        <dbReference type="PROSITE" id="PS51674"/>
    </source>
</evidence>
<comment type="cofactor">
    <cofactor evidence="11">
        <name>[4Fe-4S] cluster</name>
        <dbReference type="ChEBI" id="CHEBI:49883"/>
    </cofactor>
    <text evidence="11">Binds 1 [4Fe-4S] cluster per subunit. Following nitrosylation of the [4Fe-4S] cluster binds 1 [4Fe-8(NO)] cluster per subunit.</text>
</comment>
<comment type="function">
    <text evidence="11">Acts as a transcriptional regulator. Probably redox-responsive. The apo- but not holo-form probably binds DNA.</text>
</comment>
<dbReference type="EnsemblBacteria" id="AAT83011">
    <property type="protein sequence ID" value="AAT83011"/>
    <property type="gene ID" value="PPA1264"/>
</dbReference>
<protein>
    <recommendedName>
        <fullName evidence="11">Transcriptional regulator WhiB</fullName>
    </recommendedName>
</protein>
<evidence type="ECO:0000256" key="10">
    <source>
        <dbReference type="ARBA" id="ARBA00023163"/>
    </source>
</evidence>
<proteinExistence type="inferred from homology"/>
<evidence type="ECO:0000256" key="11">
    <source>
        <dbReference type="HAMAP-Rule" id="MF_01479"/>
    </source>
</evidence>
<feature type="binding site" evidence="11">
    <location>
        <position position="95"/>
    </location>
    <ligand>
        <name>[4Fe-4S] cluster</name>
        <dbReference type="ChEBI" id="CHEBI:49883"/>
    </ligand>
</feature>
<dbReference type="PANTHER" id="PTHR38839">
    <property type="entry name" value="TRANSCRIPTIONAL REGULATOR WHID-RELATED"/>
    <property type="match status" value="1"/>
</dbReference>
<feature type="binding site" evidence="11">
    <location>
        <position position="104"/>
    </location>
    <ligand>
        <name>[4Fe-4S] cluster</name>
        <dbReference type="ChEBI" id="CHEBI:49883"/>
    </ligand>
</feature>
<keyword evidence="3 11" id="KW-0004">4Fe-4S</keyword>
<keyword evidence="11" id="KW-0963">Cytoplasm</keyword>
<name>Q6A8A4_CUTAK</name>
<evidence type="ECO:0000256" key="5">
    <source>
        <dbReference type="ARBA" id="ARBA00023004"/>
    </source>
</evidence>
<dbReference type="InterPro" id="IPR003482">
    <property type="entry name" value="Whib"/>
</dbReference>
<keyword evidence="6 11" id="KW-0411">Iron-sulfur</keyword>
<dbReference type="Proteomes" id="UP000000603">
    <property type="component" value="Chromosome"/>
</dbReference>
<comment type="PTM">
    <text evidence="11">Upon Fe-S cluster removal intramolecular disulfide bonds are formed.</text>
</comment>
<keyword evidence="5 11" id="KW-0408">Iron</keyword>
<dbReference type="PROSITE" id="PS51674">
    <property type="entry name" value="4FE4S_WBL"/>
    <property type="match status" value="1"/>
</dbReference>
<evidence type="ECO:0000313" key="13">
    <source>
        <dbReference type="EMBL" id="AAT83011.1"/>
    </source>
</evidence>
<comment type="PTM">
    <text evidence="11">The Fe-S cluster can be nitrosylated by nitric oxide (NO).</text>
</comment>
<keyword evidence="10 11" id="KW-0804">Transcription</keyword>
<sequence>MRGCSSYGGCSCQSIRRLPDFHGYLPHSHFVGHAARWVIRPHLSHVPWVAPGRRSRRGMDWRHRAACLSEDPELFFPIGNTGPALAQIEEAKKVCARCEVRAECLAWALEAGQDHGVWGGMSEDERRAIKRRQSRSRVRRS</sequence>
<dbReference type="Pfam" id="PF02467">
    <property type="entry name" value="Whib"/>
    <property type="match status" value="1"/>
</dbReference>
<dbReference type="GO" id="GO:0045454">
    <property type="term" value="P:cell redox homeostasis"/>
    <property type="evidence" value="ECO:0007669"/>
    <property type="project" value="TreeGrafter"/>
</dbReference>
<feature type="binding site" evidence="11">
    <location>
        <position position="98"/>
    </location>
    <ligand>
        <name>[4Fe-4S] cluster</name>
        <dbReference type="ChEBI" id="CHEBI:49883"/>
    </ligand>
</feature>
<dbReference type="KEGG" id="pac:PPA1264"/>
<evidence type="ECO:0000256" key="3">
    <source>
        <dbReference type="ARBA" id="ARBA00022485"/>
    </source>
</evidence>
<organism evidence="13 14">
    <name type="scientific">Cutibacterium acnes (strain DSM 16379 / KPA171202)</name>
    <name type="common">Propionibacterium acnes</name>
    <dbReference type="NCBI Taxonomy" id="267747"/>
    <lineage>
        <taxon>Bacteria</taxon>
        <taxon>Bacillati</taxon>
        <taxon>Actinomycetota</taxon>
        <taxon>Actinomycetes</taxon>
        <taxon>Propionibacteriales</taxon>
        <taxon>Propionibacteriaceae</taxon>
        <taxon>Cutibacterium</taxon>
    </lineage>
</organism>
<dbReference type="AlphaFoldDB" id="Q6A8A4"/>
<feature type="binding site" evidence="11">
    <location>
        <position position="67"/>
    </location>
    <ligand>
        <name>[4Fe-4S] cluster</name>
        <dbReference type="ChEBI" id="CHEBI:49883"/>
    </ligand>
</feature>
<dbReference type="InterPro" id="IPR034768">
    <property type="entry name" value="4FE4S_WBL"/>
</dbReference>
<evidence type="ECO:0000256" key="7">
    <source>
        <dbReference type="ARBA" id="ARBA00023015"/>
    </source>
</evidence>
<dbReference type="GO" id="GO:0005737">
    <property type="term" value="C:cytoplasm"/>
    <property type="evidence" value="ECO:0007669"/>
    <property type="project" value="UniProtKB-SubCell"/>
</dbReference>
<dbReference type="HAMAP" id="MF_01479">
    <property type="entry name" value="WhiB"/>
    <property type="match status" value="1"/>
</dbReference>
<evidence type="ECO:0000256" key="6">
    <source>
        <dbReference type="ARBA" id="ARBA00023014"/>
    </source>
</evidence>
<dbReference type="GO" id="GO:0047134">
    <property type="term" value="F:protein-disulfide reductase [NAD(P)H] activity"/>
    <property type="evidence" value="ECO:0007669"/>
    <property type="project" value="TreeGrafter"/>
</dbReference>